<name>A0A0E9VVP4_ANGAN</name>
<accession>A0A0E9VVP4</accession>
<organism evidence="1">
    <name type="scientific">Anguilla anguilla</name>
    <name type="common">European freshwater eel</name>
    <name type="synonym">Muraena anguilla</name>
    <dbReference type="NCBI Taxonomy" id="7936"/>
    <lineage>
        <taxon>Eukaryota</taxon>
        <taxon>Metazoa</taxon>
        <taxon>Chordata</taxon>
        <taxon>Craniata</taxon>
        <taxon>Vertebrata</taxon>
        <taxon>Euteleostomi</taxon>
        <taxon>Actinopterygii</taxon>
        <taxon>Neopterygii</taxon>
        <taxon>Teleostei</taxon>
        <taxon>Anguilliformes</taxon>
        <taxon>Anguillidae</taxon>
        <taxon>Anguilla</taxon>
    </lineage>
</organism>
<evidence type="ECO:0000313" key="1">
    <source>
        <dbReference type="EMBL" id="JAH82161.1"/>
    </source>
</evidence>
<sequence>MIDPHLLAGLPITRLTGRCTDRTTRLCISAAQAGLS</sequence>
<protein>
    <submittedName>
        <fullName evidence="1">Uncharacterized protein</fullName>
    </submittedName>
</protein>
<dbReference type="AlphaFoldDB" id="A0A0E9VVP4"/>
<dbReference type="EMBL" id="GBXM01026416">
    <property type="protein sequence ID" value="JAH82161.1"/>
    <property type="molecule type" value="Transcribed_RNA"/>
</dbReference>
<reference evidence="1" key="1">
    <citation type="submission" date="2014-11" db="EMBL/GenBank/DDBJ databases">
        <authorList>
            <person name="Amaro Gonzalez C."/>
        </authorList>
    </citation>
    <scope>NUCLEOTIDE SEQUENCE</scope>
</reference>
<reference evidence="1" key="2">
    <citation type="journal article" date="2015" name="Fish Shellfish Immunol.">
        <title>Early steps in the European eel (Anguilla anguilla)-Vibrio vulnificus interaction in the gills: Role of the RtxA13 toxin.</title>
        <authorList>
            <person name="Callol A."/>
            <person name="Pajuelo D."/>
            <person name="Ebbesson L."/>
            <person name="Teles M."/>
            <person name="MacKenzie S."/>
            <person name="Amaro C."/>
        </authorList>
    </citation>
    <scope>NUCLEOTIDE SEQUENCE</scope>
</reference>
<proteinExistence type="predicted"/>